<evidence type="ECO:0000313" key="1">
    <source>
        <dbReference type="EMBL" id="KRY02753.1"/>
    </source>
</evidence>
<evidence type="ECO:0000313" key="2">
    <source>
        <dbReference type="Proteomes" id="UP000054653"/>
    </source>
</evidence>
<dbReference type="Proteomes" id="UP000054653">
    <property type="component" value="Unassembled WGS sequence"/>
</dbReference>
<sequence>MDWAVAGFTNYSVTFTVKWKKFEYDIALGEITSRHD</sequence>
<comment type="caution">
    <text evidence="1">The sequence shown here is derived from an EMBL/GenBank/DDBJ whole genome shotgun (WGS) entry which is preliminary data.</text>
</comment>
<gene>
    <name evidence="1" type="ORF">T03_15773</name>
</gene>
<protein>
    <submittedName>
        <fullName evidence="1">Uncharacterized protein</fullName>
    </submittedName>
</protein>
<accession>A0A0V0YRE3</accession>
<keyword evidence="2" id="KW-1185">Reference proteome</keyword>
<dbReference type="EMBL" id="JYDI01007196">
    <property type="protein sequence ID" value="KRY02753.1"/>
    <property type="molecule type" value="Genomic_DNA"/>
</dbReference>
<proteinExistence type="predicted"/>
<dbReference type="AlphaFoldDB" id="A0A0V0YRE3"/>
<organism evidence="1 2">
    <name type="scientific">Trichinella britovi</name>
    <name type="common">Parasitic roundworm</name>
    <dbReference type="NCBI Taxonomy" id="45882"/>
    <lineage>
        <taxon>Eukaryota</taxon>
        <taxon>Metazoa</taxon>
        <taxon>Ecdysozoa</taxon>
        <taxon>Nematoda</taxon>
        <taxon>Enoplea</taxon>
        <taxon>Dorylaimia</taxon>
        <taxon>Trichinellida</taxon>
        <taxon>Trichinellidae</taxon>
        <taxon>Trichinella</taxon>
    </lineage>
</organism>
<name>A0A0V0YRE3_TRIBR</name>
<reference evidence="1 2" key="1">
    <citation type="submission" date="2015-01" db="EMBL/GenBank/DDBJ databases">
        <title>Evolution of Trichinella species and genotypes.</title>
        <authorList>
            <person name="Korhonen P.K."/>
            <person name="Edoardo P."/>
            <person name="Giuseppe L.R."/>
            <person name="Gasser R.B."/>
        </authorList>
    </citation>
    <scope>NUCLEOTIDE SEQUENCE [LARGE SCALE GENOMIC DNA]</scope>
    <source>
        <strain evidence="1">ISS120</strain>
    </source>
</reference>